<sequence length="280" mass="31733">MGKVVVNKGSSIHFISGLPRSGSTLLSAILRQNPRFSAGMSGPAATLLGAVLPKMSGASEYAPFFTDERRHHVLRSLFEAYHHDDLVGGKVIFDTNRTWTAKLSLLDALFPSAKIICCVRDVPWVIDSVEKMIRRNPTHVSGIFHGKDTRNVYGRIKDVMDSERGLIGLPWGSLREAWFGEHAVKLIVVRYESLVTEPATTIGGIYEQLGLEPFMHDFKNVEYQEEQFDQRLGMPNLHTVRRKVELEKRSTILPPDIFMKYADMNFWDNDKLNTKKVFVL</sequence>
<reference evidence="1 2" key="1">
    <citation type="submission" date="2018-07" db="EMBL/GenBank/DDBJ databases">
        <title>Dyella monticola sp. nov. and Dyella psychrodurans sp. nov. isolated from monsoon evergreen broad-leaved forest soil of Dinghu Mountain, China.</title>
        <authorList>
            <person name="Gao Z."/>
            <person name="Qiu L."/>
        </authorList>
    </citation>
    <scope>NUCLEOTIDE SEQUENCE [LARGE SCALE GENOMIC DNA]</scope>
    <source>
        <strain evidence="1 2">4G-K06</strain>
    </source>
</reference>
<gene>
    <name evidence="1" type="ORF">DWU98_15235</name>
</gene>
<dbReference type="Proteomes" id="UP000254258">
    <property type="component" value="Unassembled WGS sequence"/>
</dbReference>
<accession>A0A370WW26</accession>
<name>A0A370WW26_9GAMM</name>
<dbReference type="Pfam" id="PF13469">
    <property type="entry name" value="Sulfotransfer_3"/>
    <property type="match status" value="1"/>
</dbReference>
<dbReference type="AlphaFoldDB" id="A0A370WW26"/>
<proteinExistence type="predicted"/>
<dbReference type="SUPFAM" id="SSF52540">
    <property type="entry name" value="P-loop containing nucleoside triphosphate hydrolases"/>
    <property type="match status" value="1"/>
</dbReference>
<keyword evidence="2" id="KW-1185">Reference proteome</keyword>
<comment type="caution">
    <text evidence="1">The sequence shown here is derived from an EMBL/GenBank/DDBJ whole genome shotgun (WGS) entry which is preliminary data.</text>
</comment>
<keyword evidence="1" id="KW-0808">Transferase</keyword>
<protein>
    <submittedName>
        <fullName evidence="1">Sulfotransferase</fullName>
    </submittedName>
</protein>
<organism evidence="1 2">
    <name type="scientific">Dyella monticola</name>
    <dbReference type="NCBI Taxonomy" id="1927958"/>
    <lineage>
        <taxon>Bacteria</taxon>
        <taxon>Pseudomonadati</taxon>
        <taxon>Pseudomonadota</taxon>
        <taxon>Gammaproteobacteria</taxon>
        <taxon>Lysobacterales</taxon>
        <taxon>Rhodanobacteraceae</taxon>
        <taxon>Dyella</taxon>
    </lineage>
</organism>
<dbReference type="InterPro" id="IPR027417">
    <property type="entry name" value="P-loop_NTPase"/>
</dbReference>
<dbReference type="Gene3D" id="3.40.50.300">
    <property type="entry name" value="P-loop containing nucleotide triphosphate hydrolases"/>
    <property type="match status" value="1"/>
</dbReference>
<evidence type="ECO:0000313" key="2">
    <source>
        <dbReference type="Proteomes" id="UP000254258"/>
    </source>
</evidence>
<dbReference type="EMBL" id="QRBE01000009">
    <property type="protein sequence ID" value="RDS80256.1"/>
    <property type="molecule type" value="Genomic_DNA"/>
</dbReference>
<dbReference type="GO" id="GO:0016740">
    <property type="term" value="F:transferase activity"/>
    <property type="evidence" value="ECO:0007669"/>
    <property type="project" value="UniProtKB-KW"/>
</dbReference>
<evidence type="ECO:0000313" key="1">
    <source>
        <dbReference type="EMBL" id="RDS80256.1"/>
    </source>
</evidence>